<name>A0A4Y2MKX5_ARAVE</name>
<dbReference type="EMBL" id="BGPR01007464">
    <property type="protein sequence ID" value="GBN27064.1"/>
    <property type="molecule type" value="Genomic_DNA"/>
</dbReference>
<accession>A0A4Y2MKX5</accession>
<sequence>MPHRENKIKLSKTTTLLAHPPICDGRHKISRCSAGDAFLAHTYQFVSIDIMPDLYLKRKERSHENIDRSKSESVQGAVRLRVPLRSLAADGVGERQWKSTTADRHSAVVGSRASSH</sequence>
<organism evidence="2 3">
    <name type="scientific">Araneus ventricosus</name>
    <name type="common">Orbweaver spider</name>
    <name type="synonym">Epeira ventricosa</name>
    <dbReference type="NCBI Taxonomy" id="182803"/>
    <lineage>
        <taxon>Eukaryota</taxon>
        <taxon>Metazoa</taxon>
        <taxon>Ecdysozoa</taxon>
        <taxon>Arthropoda</taxon>
        <taxon>Chelicerata</taxon>
        <taxon>Arachnida</taxon>
        <taxon>Araneae</taxon>
        <taxon>Araneomorphae</taxon>
        <taxon>Entelegynae</taxon>
        <taxon>Araneoidea</taxon>
        <taxon>Araneidae</taxon>
        <taxon>Araneus</taxon>
    </lineage>
</organism>
<evidence type="ECO:0000256" key="1">
    <source>
        <dbReference type="SAM" id="MobiDB-lite"/>
    </source>
</evidence>
<proteinExistence type="predicted"/>
<dbReference type="AlphaFoldDB" id="A0A4Y2MKX5"/>
<feature type="region of interest" description="Disordered" evidence="1">
    <location>
        <begin position="92"/>
        <end position="116"/>
    </location>
</feature>
<feature type="compositionally biased region" description="Basic and acidic residues" evidence="1">
    <location>
        <begin position="92"/>
        <end position="106"/>
    </location>
</feature>
<protein>
    <submittedName>
        <fullName evidence="2">Uncharacterized protein</fullName>
    </submittedName>
</protein>
<evidence type="ECO:0000313" key="3">
    <source>
        <dbReference type="Proteomes" id="UP000499080"/>
    </source>
</evidence>
<evidence type="ECO:0000313" key="2">
    <source>
        <dbReference type="EMBL" id="GBN27064.1"/>
    </source>
</evidence>
<gene>
    <name evidence="2" type="ORF">AVEN_253972_1</name>
</gene>
<keyword evidence="3" id="KW-1185">Reference proteome</keyword>
<dbReference type="Proteomes" id="UP000499080">
    <property type="component" value="Unassembled WGS sequence"/>
</dbReference>
<comment type="caution">
    <text evidence="2">The sequence shown here is derived from an EMBL/GenBank/DDBJ whole genome shotgun (WGS) entry which is preliminary data.</text>
</comment>
<reference evidence="2 3" key="1">
    <citation type="journal article" date="2019" name="Sci. Rep.">
        <title>Orb-weaving spider Araneus ventricosus genome elucidates the spidroin gene catalogue.</title>
        <authorList>
            <person name="Kono N."/>
            <person name="Nakamura H."/>
            <person name="Ohtoshi R."/>
            <person name="Moran D.A.P."/>
            <person name="Shinohara A."/>
            <person name="Yoshida Y."/>
            <person name="Fujiwara M."/>
            <person name="Mori M."/>
            <person name="Tomita M."/>
            <person name="Arakawa K."/>
        </authorList>
    </citation>
    <scope>NUCLEOTIDE SEQUENCE [LARGE SCALE GENOMIC DNA]</scope>
</reference>